<gene>
    <name evidence="2" type="ORF">CR513_43740</name>
</gene>
<dbReference type="PANTHER" id="PTHR33223:SF8">
    <property type="entry name" value="OS04G0172440 PROTEIN"/>
    <property type="match status" value="1"/>
</dbReference>
<reference evidence="2" key="1">
    <citation type="submission" date="2018-05" db="EMBL/GenBank/DDBJ databases">
        <title>Draft genome of Mucuna pruriens seed.</title>
        <authorList>
            <person name="Nnadi N.E."/>
            <person name="Vos R."/>
            <person name="Hasami M.H."/>
            <person name="Devisetty U.K."/>
            <person name="Aguiy J.C."/>
        </authorList>
    </citation>
    <scope>NUCLEOTIDE SEQUENCE [LARGE SCALE GENOMIC DNA]</scope>
    <source>
        <strain evidence="2">JCA_2017</strain>
    </source>
</reference>
<dbReference type="PANTHER" id="PTHR33223">
    <property type="entry name" value="CCHC-TYPE DOMAIN-CONTAINING PROTEIN"/>
    <property type="match status" value="1"/>
</dbReference>
<sequence length="116" mass="13526">MLQLFKEGLKAIEGVDYTDFNVANLCLIPDVVVPHKFKLPEFDKYKGNTCPKNHLTILIGAALRWYMSLEHARVQTWRDLAEAFLKQYKYNVNMTLDHTQLQNMAKKENETFKGYA</sequence>
<feature type="domain" description="Retrotransposon gag" evidence="1">
    <location>
        <begin position="58"/>
        <end position="115"/>
    </location>
</feature>
<feature type="non-terminal residue" evidence="2">
    <location>
        <position position="1"/>
    </location>
</feature>
<evidence type="ECO:0000313" key="3">
    <source>
        <dbReference type="Proteomes" id="UP000257109"/>
    </source>
</evidence>
<dbReference type="OrthoDB" id="1750196at2759"/>
<keyword evidence="3" id="KW-1185">Reference proteome</keyword>
<dbReference type="Pfam" id="PF03732">
    <property type="entry name" value="Retrotrans_gag"/>
    <property type="match status" value="1"/>
</dbReference>
<protein>
    <recommendedName>
        <fullName evidence="1">Retrotransposon gag domain-containing protein</fullName>
    </recommendedName>
</protein>
<dbReference type="InterPro" id="IPR005162">
    <property type="entry name" value="Retrotrans_gag_dom"/>
</dbReference>
<proteinExistence type="predicted"/>
<accession>A0A371FDA8</accession>
<comment type="caution">
    <text evidence="2">The sequence shown here is derived from an EMBL/GenBank/DDBJ whole genome shotgun (WGS) entry which is preliminary data.</text>
</comment>
<dbReference type="EMBL" id="QJKJ01009558">
    <property type="protein sequence ID" value="RDX76284.1"/>
    <property type="molecule type" value="Genomic_DNA"/>
</dbReference>
<name>A0A371FDA8_MUCPR</name>
<evidence type="ECO:0000313" key="2">
    <source>
        <dbReference type="EMBL" id="RDX76284.1"/>
    </source>
</evidence>
<organism evidence="2 3">
    <name type="scientific">Mucuna pruriens</name>
    <name type="common">Velvet bean</name>
    <name type="synonym">Dolichos pruriens</name>
    <dbReference type="NCBI Taxonomy" id="157652"/>
    <lineage>
        <taxon>Eukaryota</taxon>
        <taxon>Viridiplantae</taxon>
        <taxon>Streptophyta</taxon>
        <taxon>Embryophyta</taxon>
        <taxon>Tracheophyta</taxon>
        <taxon>Spermatophyta</taxon>
        <taxon>Magnoliopsida</taxon>
        <taxon>eudicotyledons</taxon>
        <taxon>Gunneridae</taxon>
        <taxon>Pentapetalae</taxon>
        <taxon>rosids</taxon>
        <taxon>fabids</taxon>
        <taxon>Fabales</taxon>
        <taxon>Fabaceae</taxon>
        <taxon>Papilionoideae</taxon>
        <taxon>50 kb inversion clade</taxon>
        <taxon>NPAAA clade</taxon>
        <taxon>indigoferoid/millettioid clade</taxon>
        <taxon>Phaseoleae</taxon>
        <taxon>Mucuna</taxon>
    </lineage>
</organism>
<dbReference type="AlphaFoldDB" id="A0A371FDA8"/>
<dbReference type="Proteomes" id="UP000257109">
    <property type="component" value="Unassembled WGS sequence"/>
</dbReference>
<evidence type="ECO:0000259" key="1">
    <source>
        <dbReference type="Pfam" id="PF03732"/>
    </source>
</evidence>